<sequence>MSSGPAPKFSKDNQHFVPRFWIKRFAGSNGRILGRKRGEARAFQVAAGDVMTGDWTYTLFDGWWRPADKLEDALSVFEGEAATVMVAVDDVSSTLSPLLKEKLSEVIAVSGCRLPWVMRRGHQRMKELAAAFASIVKYKDDREFIQDIRTRFGVDLLEADCSSLRSRPDGALEVTARALNEISPQNPVFAEQEVLQGAGPIATILRTMDFTLLDAPAESLVLSDTPMPDFEIATGFLLPLSHRLMLSAQPAAGPSAIFGRRAATSAEVEESNRFQFDSLLDIVVGPDKDILERL</sequence>
<name>A0A973WT64_9BRAD</name>
<evidence type="ECO:0000313" key="1">
    <source>
        <dbReference type="EMBL" id="NVL10507.1"/>
    </source>
</evidence>
<dbReference type="Pfam" id="PF14022">
    <property type="entry name" value="DUF4238"/>
    <property type="match status" value="1"/>
</dbReference>
<protein>
    <submittedName>
        <fullName evidence="1">DUF4238 domain-containing protein</fullName>
    </submittedName>
</protein>
<comment type="caution">
    <text evidence="1">The sequence shown here is derived from an EMBL/GenBank/DDBJ whole genome shotgun (WGS) entry which is preliminary data.</text>
</comment>
<gene>
    <name evidence="1" type="ORF">HU230_33625</name>
</gene>
<dbReference type="EMBL" id="JABWSX010000001">
    <property type="protein sequence ID" value="NVL10507.1"/>
    <property type="molecule type" value="Genomic_DNA"/>
</dbReference>
<dbReference type="InterPro" id="IPR025332">
    <property type="entry name" value="DUF4238"/>
</dbReference>
<accession>A0A973WT64</accession>
<reference evidence="1" key="1">
    <citation type="submission" date="2020-06" db="EMBL/GenBank/DDBJ databases">
        <title>Whole Genome Sequence of Bradyrhizobium sp. Strain 66S1MB.</title>
        <authorList>
            <person name="Bromfield E."/>
            <person name="Cloutier S."/>
        </authorList>
    </citation>
    <scope>NUCLEOTIDE SEQUENCE</scope>
    <source>
        <strain evidence="1">66S1MB</strain>
    </source>
</reference>
<dbReference type="AlphaFoldDB" id="A0A973WT64"/>
<proteinExistence type="predicted"/>
<organism evidence="1">
    <name type="scientific">Bradyrhizobium quebecense</name>
    <dbReference type="NCBI Taxonomy" id="2748629"/>
    <lineage>
        <taxon>Bacteria</taxon>
        <taxon>Pseudomonadati</taxon>
        <taxon>Pseudomonadota</taxon>
        <taxon>Alphaproteobacteria</taxon>
        <taxon>Hyphomicrobiales</taxon>
        <taxon>Nitrobacteraceae</taxon>
        <taxon>Bradyrhizobium</taxon>
    </lineage>
</organism>
<dbReference type="RefSeq" id="WP_176533641.1">
    <property type="nucleotide sequence ID" value="NZ_CP088022.1"/>
</dbReference>